<dbReference type="AlphaFoldDB" id="A0A818HJG4"/>
<evidence type="ECO:0000313" key="4">
    <source>
        <dbReference type="EMBL" id="CAF4093655.1"/>
    </source>
</evidence>
<dbReference type="EMBL" id="CAJNOE010000386">
    <property type="protein sequence ID" value="CAF1187989.1"/>
    <property type="molecule type" value="Genomic_DNA"/>
</dbReference>
<organism evidence="3 5">
    <name type="scientific">Adineta steineri</name>
    <dbReference type="NCBI Taxonomy" id="433720"/>
    <lineage>
        <taxon>Eukaryota</taxon>
        <taxon>Metazoa</taxon>
        <taxon>Spiralia</taxon>
        <taxon>Gnathifera</taxon>
        <taxon>Rotifera</taxon>
        <taxon>Eurotatoria</taxon>
        <taxon>Bdelloidea</taxon>
        <taxon>Adinetida</taxon>
        <taxon>Adinetidae</taxon>
        <taxon>Adineta</taxon>
    </lineage>
</organism>
<evidence type="ECO:0000313" key="1">
    <source>
        <dbReference type="EMBL" id="CAF1187989.1"/>
    </source>
</evidence>
<accession>A0A818HJG4</accession>
<dbReference type="Proteomes" id="UP000663860">
    <property type="component" value="Unassembled WGS sequence"/>
</dbReference>
<dbReference type="EMBL" id="CAJOAZ010005261">
    <property type="protein sequence ID" value="CAF4093655.1"/>
    <property type="molecule type" value="Genomic_DNA"/>
</dbReference>
<evidence type="ECO:0000313" key="2">
    <source>
        <dbReference type="EMBL" id="CAF1229574.1"/>
    </source>
</evidence>
<dbReference type="Proteomes" id="UP000663845">
    <property type="component" value="Unassembled WGS sequence"/>
</dbReference>
<reference evidence="3" key="1">
    <citation type="submission" date="2021-02" db="EMBL/GenBank/DDBJ databases">
        <authorList>
            <person name="Nowell W R."/>
        </authorList>
    </citation>
    <scope>NUCLEOTIDE SEQUENCE</scope>
</reference>
<protein>
    <submittedName>
        <fullName evidence="3">Uncharacterized protein</fullName>
    </submittedName>
</protein>
<dbReference type="EMBL" id="CAJOBB010000006">
    <property type="protein sequence ID" value="CAF3505221.1"/>
    <property type="molecule type" value="Genomic_DNA"/>
</dbReference>
<proteinExistence type="predicted"/>
<dbReference type="Proteomes" id="UP000663868">
    <property type="component" value="Unassembled WGS sequence"/>
</dbReference>
<dbReference type="EMBL" id="CAJNOG010000415">
    <property type="protein sequence ID" value="CAF1229574.1"/>
    <property type="molecule type" value="Genomic_DNA"/>
</dbReference>
<name>A0A818HJG4_9BILA</name>
<sequence length="115" mass="13365">MTASVAAINNNLGHIYRLIFHLSSLKYFKLRILNNQALNLKMPTAINEEFCYFKYLVICHPAFIDELISLLSYTPNLSHLYCYNIIETDNNMKLEELIKLTHLIHKTITTQSDDS</sequence>
<evidence type="ECO:0000313" key="5">
    <source>
        <dbReference type="Proteomes" id="UP000663868"/>
    </source>
</evidence>
<comment type="caution">
    <text evidence="3">The sequence shown here is derived from an EMBL/GenBank/DDBJ whole genome shotgun (WGS) entry which is preliminary data.</text>
</comment>
<dbReference type="Proteomes" id="UP000663844">
    <property type="component" value="Unassembled WGS sequence"/>
</dbReference>
<evidence type="ECO:0000313" key="3">
    <source>
        <dbReference type="EMBL" id="CAF3505221.1"/>
    </source>
</evidence>
<gene>
    <name evidence="1" type="ORF">IZO911_LOCUS27866</name>
    <name evidence="2" type="ORF">JYZ213_LOCUS28464</name>
    <name evidence="3" type="ORF">KXQ929_LOCUS293</name>
    <name evidence="4" type="ORF">OXD698_LOCUS35036</name>
</gene>